<accession>A0A9N9HFN8</accession>
<sequence length="102" mass="11403">MEPKEKTMEVLNAMIKLPSSDSRVDGVAPPVLAAELITMDLPAEFLATALHYFCLSKRDDIFQSTIIPYLILQRLMMDAMSNKALDHTKVIIAWHGVMVTAQ</sequence>
<comment type="caution">
    <text evidence="1">The sequence shown here is derived from an EMBL/GenBank/DDBJ whole genome shotgun (WGS) entry which is preliminary data.</text>
</comment>
<organism evidence="1 2">
    <name type="scientific">Paraglomus brasilianum</name>
    <dbReference type="NCBI Taxonomy" id="144538"/>
    <lineage>
        <taxon>Eukaryota</taxon>
        <taxon>Fungi</taxon>
        <taxon>Fungi incertae sedis</taxon>
        <taxon>Mucoromycota</taxon>
        <taxon>Glomeromycotina</taxon>
        <taxon>Glomeromycetes</taxon>
        <taxon>Paraglomerales</taxon>
        <taxon>Paraglomeraceae</taxon>
        <taxon>Paraglomus</taxon>
    </lineage>
</organism>
<feature type="non-terminal residue" evidence="1">
    <location>
        <position position="102"/>
    </location>
</feature>
<protein>
    <submittedName>
        <fullName evidence="1">5785_t:CDS:1</fullName>
    </submittedName>
</protein>
<gene>
    <name evidence="1" type="ORF">PBRASI_LOCUS11598</name>
</gene>
<evidence type="ECO:0000313" key="1">
    <source>
        <dbReference type="EMBL" id="CAG8676928.1"/>
    </source>
</evidence>
<proteinExistence type="predicted"/>
<keyword evidence="2" id="KW-1185">Reference proteome</keyword>
<reference evidence="1" key="1">
    <citation type="submission" date="2021-06" db="EMBL/GenBank/DDBJ databases">
        <authorList>
            <person name="Kallberg Y."/>
            <person name="Tangrot J."/>
            <person name="Rosling A."/>
        </authorList>
    </citation>
    <scope>NUCLEOTIDE SEQUENCE</scope>
    <source>
        <strain evidence="1">BR232B</strain>
    </source>
</reference>
<dbReference type="EMBL" id="CAJVPI010006055">
    <property type="protein sequence ID" value="CAG8676928.1"/>
    <property type="molecule type" value="Genomic_DNA"/>
</dbReference>
<evidence type="ECO:0000313" key="2">
    <source>
        <dbReference type="Proteomes" id="UP000789739"/>
    </source>
</evidence>
<dbReference type="AlphaFoldDB" id="A0A9N9HFN8"/>
<name>A0A9N9HFN8_9GLOM</name>
<dbReference type="Proteomes" id="UP000789739">
    <property type="component" value="Unassembled WGS sequence"/>
</dbReference>